<evidence type="ECO:0000259" key="9">
    <source>
        <dbReference type="PROSITE" id="PS50862"/>
    </source>
</evidence>
<dbReference type="InterPro" id="IPR017449">
    <property type="entry name" value="Pro-tRNA_synth_II"/>
</dbReference>
<comment type="function">
    <text evidence="8">Catalyzes the attachment of proline to tRNA(Pro) in a two-step reaction: proline is first activated by ATP to form Pro-AMP and then transferred to the acceptor end of tRNA(Pro).</text>
</comment>
<dbReference type="InterPro" id="IPR036621">
    <property type="entry name" value="Anticodon-bd_dom_sf"/>
</dbReference>
<dbReference type="InterPro" id="IPR002316">
    <property type="entry name" value="Pro-tRNA-ligase_IIa"/>
</dbReference>
<keyword evidence="3 8" id="KW-0547">Nucleotide-binding</keyword>
<evidence type="ECO:0000256" key="5">
    <source>
        <dbReference type="ARBA" id="ARBA00022917"/>
    </source>
</evidence>
<comment type="similarity">
    <text evidence="8">Belongs to the class-II aminoacyl-tRNA synthetase family. ProS type 3 subfamily.</text>
</comment>
<evidence type="ECO:0000256" key="2">
    <source>
        <dbReference type="ARBA" id="ARBA00022598"/>
    </source>
</evidence>
<evidence type="ECO:0000256" key="6">
    <source>
        <dbReference type="ARBA" id="ARBA00023146"/>
    </source>
</evidence>
<organism evidence="10 11">
    <name type="scientific">Candidatus Hepatoplasma crinochetorum Av</name>
    <dbReference type="NCBI Taxonomy" id="1427984"/>
    <lineage>
        <taxon>Bacteria</taxon>
        <taxon>Bacillati</taxon>
        <taxon>Mycoplasmatota</taxon>
        <taxon>Mollicutes</taxon>
        <taxon>Candidatus Hepatoplasmataceae</taxon>
        <taxon>Candidatus Hepatoplasma</taxon>
    </lineage>
</organism>
<dbReference type="Pfam" id="PF00587">
    <property type="entry name" value="tRNA-synt_2b"/>
    <property type="match status" value="1"/>
</dbReference>
<dbReference type="InterPro" id="IPR016061">
    <property type="entry name" value="Pro-tRNA_ligase_II_C"/>
</dbReference>
<comment type="domain">
    <text evidence="8">Consists of three domains: the N-terminal catalytic domain, the anticodon-binding domain and the C-terminal extension.</text>
</comment>
<reference evidence="10 11" key="1">
    <citation type="journal article" date="2014" name="Genome Biol. Evol.">
        <title>Phylogenomics of "Candidatus Hepatoplasma crinochetorum," a Lineage of Mollicutes Associated with Noninsect Arthropods.</title>
        <authorList>
            <person name="Leclercq S."/>
            <person name="Dittmer J."/>
            <person name="Bouchon D."/>
            <person name="Cordaux R."/>
        </authorList>
    </citation>
    <scope>NUCLEOTIDE SEQUENCE [LARGE SCALE GENOMIC DNA]</scope>
    <source>
        <strain evidence="10 11">Av</strain>
    </source>
</reference>
<dbReference type="Gene3D" id="3.30.930.10">
    <property type="entry name" value="Bira Bifunctional Protein, Domain 2"/>
    <property type="match status" value="1"/>
</dbReference>
<dbReference type="InterPro" id="IPR004499">
    <property type="entry name" value="Pro-tRNA-ligase_IIa_arc-type"/>
</dbReference>
<dbReference type="PANTHER" id="PTHR43382:SF2">
    <property type="entry name" value="BIFUNCTIONAL GLUTAMATE_PROLINE--TRNA LIGASE"/>
    <property type="match status" value="1"/>
</dbReference>
<dbReference type="PATRIC" id="fig|1427984.3.peg.61"/>
<feature type="domain" description="Aminoacyl-transfer RNA synthetases class-II family profile" evidence="9">
    <location>
        <begin position="36"/>
        <end position="283"/>
    </location>
</feature>
<dbReference type="GO" id="GO:0017101">
    <property type="term" value="C:aminoacyl-tRNA synthetase multienzyme complex"/>
    <property type="evidence" value="ECO:0007669"/>
    <property type="project" value="TreeGrafter"/>
</dbReference>
<dbReference type="eggNOG" id="COG0441">
    <property type="taxonomic scope" value="Bacteria"/>
</dbReference>
<dbReference type="InterPro" id="IPR004154">
    <property type="entry name" value="Anticodon-bd"/>
</dbReference>
<keyword evidence="5 8" id="KW-0648">Protein biosynthesis</keyword>
<evidence type="ECO:0000313" key="11">
    <source>
        <dbReference type="Proteomes" id="UP000019450"/>
    </source>
</evidence>
<dbReference type="Pfam" id="PF03129">
    <property type="entry name" value="HGTP_anticodon"/>
    <property type="match status" value="1"/>
</dbReference>
<dbReference type="PANTHER" id="PTHR43382">
    <property type="entry name" value="PROLYL-TRNA SYNTHETASE"/>
    <property type="match status" value="1"/>
</dbReference>
<dbReference type="EMBL" id="CP006932">
    <property type="protein sequence ID" value="AHK22181.1"/>
    <property type="molecule type" value="Genomic_DNA"/>
</dbReference>
<evidence type="ECO:0000256" key="3">
    <source>
        <dbReference type="ARBA" id="ARBA00022741"/>
    </source>
</evidence>
<dbReference type="RefSeq" id="WP_025208482.1">
    <property type="nucleotide sequence ID" value="NZ_CP006932.1"/>
</dbReference>
<protein>
    <recommendedName>
        <fullName evidence="8">Proline--tRNA ligase</fullName>
        <ecNumber evidence="8">6.1.1.15</ecNumber>
    </recommendedName>
    <alternativeName>
        <fullName evidence="8">Prolyl-tRNA synthetase</fullName>
        <shortName evidence="8">ProRS</shortName>
    </alternativeName>
</protein>
<dbReference type="HAMAP" id="MF_01571">
    <property type="entry name" value="Pro_tRNA_synth_type3"/>
    <property type="match status" value="1"/>
</dbReference>
<evidence type="ECO:0000313" key="10">
    <source>
        <dbReference type="EMBL" id="AHK22181.1"/>
    </source>
</evidence>
<keyword evidence="2 8" id="KW-0436">Ligase</keyword>
<dbReference type="Proteomes" id="UP000019450">
    <property type="component" value="Chromosome"/>
</dbReference>
<dbReference type="OrthoDB" id="9809052at2"/>
<evidence type="ECO:0000256" key="1">
    <source>
        <dbReference type="ARBA" id="ARBA00022490"/>
    </source>
</evidence>
<keyword evidence="11" id="KW-1185">Reference proteome</keyword>
<dbReference type="AlphaFoldDB" id="W8GMD4"/>
<comment type="subunit">
    <text evidence="8">Homodimer.</text>
</comment>
<comment type="catalytic activity">
    <reaction evidence="7 8">
        <text>tRNA(Pro) + L-proline + ATP = L-prolyl-tRNA(Pro) + AMP + diphosphate</text>
        <dbReference type="Rhea" id="RHEA:14305"/>
        <dbReference type="Rhea" id="RHEA-COMP:9700"/>
        <dbReference type="Rhea" id="RHEA-COMP:9702"/>
        <dbReference type="ChEBI" id="CHEBI:30616"/>
        <dbReference type="ChEBI" id="CHEBI:33019"/>
        <dbReference type="ChEBI" id="CHEBI:60039"/>
        <dbReference type="ChEBI" id="CHEBI:78442"/>
        <dbReference type="ChEBI" id="CHEBI:78532"/>
        <dbReference type="ChEBI" id="CHEBI:456215"/>
        <dbReference type="EC" id="6.1.1.15"/>
    </reaction>
</comment>
<dbReference type="NCBIfam" id="TIGR00408">
    <property type="entry name" value="proS_fam_I"/>
    <property type="match status" value="1"/>
</dbReference>
<comment type="subcellular location">
    <subcellularLocation>
        <location evidence="8">Cytoplasm</location>
    </subcellularLocation>
</comment>
<dbReference type="EC" id="6.1.1.15" evidence="8"/>
<dbReference type="KEGG" id="hcr:X271_00065"/>
<dbReference type="PROSITE" id="PS50862">
    <property type="entry name" value="AA_TRNA_LIGASE_II"/>
    <property type="match status" value="1"/>
</dbReference>
<dbReference type="GO" id="GO:0005524">
    <property type="term" value="F:ATP binding"/>
    <property type="evidence" value="ECO:0007669"/>
    <property type="project" value="UniProtKB-UniRule"/>
</dbReference>
<dbReference type="InterPro" id="IPR006195">
    <property type="entry name" value="aa-tRNA-synth_II"/>
</dbReference>
<dbReference type="Gene3D" id="3.30.110.30">
    <property type="entry name" value="C-terminal domain of ProRS"/>
    <property type="match status" value="1"/>
</dbReference>
<dbReference type="InterPro" id="IPR002314">
    <property type="entry name" value="aa-tRNA-synt_IIb"/>
</dbReference>
<keyword evidence="4 8" id="KW-0067">ATP-binding</keyword>
<evidence type="ECO:0000256" key="4">
    <source>
        <dbReference type="ARBA" id="ARBA00022840"/>
    </source>
</evidence>
<dbReference type="SUPFAM" id="SSF52954">
    <property type="entry name" value="Class II aaRS ABD-related"/>
    <property type="match status" value="1"/>
</dbReference>
<name>W8GMD4_9MOLU</name>
<dbReference type="SUPFAM" id="SSF64586">
    <property type="entry name" value="C-terminal domain of ProRS"/>
    <property type="match status" value="1"/>
</dbReference>
<dbReference type="SUPFAM" id="SSF55681">
    <property type="entry name" value="Class II aaRS and biotin synthetases"/>
    <property type="match status" value="1"/>
</dbReference>
<keyword evidence="6 8" id="KW-0030">Aminoacyl-tRNA synthetase</keyword>
<dbReference type="STRING" id="1427984.X271_00065"/>
<dbReference type="Pfam" id="PF09180">
    <property type="entry name" value="ProRS-C_1"/>
    <property type="match status" value="1"/>
</dbReference>
<gene>
    <name evidence="8 10" type="primary">proS</name>
    <name evidence="10" type="ORF">X271_00065</name>
</gene>
<proteinExistence type="inferred from homology"/>
<sequence>MKKDNDIITPFIKDPIKWYNDIIFKAELIIYGPTKGTMYFRPYSFKIWDLIIKNLTEEFNKEGIEEVKFPLIFPKSLLDKEKNHIEGFAPEVLVITQIGNKKLNDFNVIRPTSEMLFSDYFKKTIKTYTQLPIKLNQWVNVVRWENNTRPFLRNSEFYWQEGHTVHNNEKEARKFAFIIHNIYQKFLKDSLLLPVISGEKSANERFAGAINSYTQETILKDGQALQSATSHYLGDNFAKSINFKIQNEKNDFFYPFQTSWGTSTRLIGGIIMTHSDDNGLVLPSKIAPFQIVIIKITDKKNDNDLNSFIKKLYLKLRNKFRVKIDDSNQSFGYRIKNWEIKGVPIIFEIGKKEISNKKIILKLRTENKKREIKLVDLDNKNIFNFLKLNDKNILEKALLNFENKKIWIKNLDELKKNIDDKRVCYCYWFEDSNLEDKIKKETGATIRLLYHEKNQSLAINNKEKTTQVAVFARSY</sequence>
<keyword evidence="1 8" id="KW-0963">Cytoplasm</keyword>
<evidence type="ECO:0000256" key="7">
    <source>
        <dbReference type="ARBA" id="ARBA00047671"/>
    </source>
</evidence>
<dbReference type="Gene3D" id="3.40.50.800">
    <property type="entry name" value="Anticodon-binding domain"/>
    <property type="match status" value="1"/>
</dbReference>
<dbReference type="InterPro" id="IPR045864">
    <property type="entry name" value="aa-tRNA-synth_II/BPL/LPL"/>
</dbReference>
<evidence type="ECO:0000256" key="8">
    <source>
        <dbReference type="HAMAP-Rule" id="MF_01571"/>
    </source>
</evidence>
<dbReference type="SMART" id="SM00946">
    <property type="entry name" value="ProRS-C_1"/>
    <property type="match status" value="1"/>
</dbReference>
<dbReference type="HOGENOM" id="CLU_001882_4_2_14"/>
<dbReference type="GO" id="GO:0005737">
    <property type="term" value="C:cytoplasm"/>
    <property type="evidence" value="ECO:0007669"/>
    <property type="project" value="UniProtKB-SubCell"/>
</dbReference>
<dbReference type="PRINTS" id="PR01046">
    <property type="entry name" value="TRNASYNTHPRO"/>
</dbReference>
<dbReference type="GO" id="GO:0004827">
    <property type="term" value="F:proline-tRNA ligase activity"/>
    <property type="evidence" value="ECO:0007669"/>
    <property type="project" value="UniProtKB-UniRule"/>
</dbReference>
<dbReference type="GO" id="GO:0006433">
    <property type="term" value="P:prolyl-tRNA aminoacylation"/>
    <property type="evidence" value="ECO:0007669"/>
    <property type="project" value="UniProtKB-UniRule"/>
</dbReference>
<accession>W8GMD4</accession>